<feature type="domain" description="KRAB-related" evidence="2">
    <location>
        <begin position="20"/>
        <end position="83"/>
    </location>
</feature>
<dbReference type="EMBL" id="AAQR03154302">
    <property type="status" value="NOT_ANNOTATED_CDS"/>
    <property type="molecule type" value="Genomic_DNA"/>
</dbReference>
<dbReference type="FunCoup" id="H0XZZ7">
    <property type="interactions" value="287"/>
</dbReference>
<dbReference type="OMA" id="PPAFMCP"/>
<feature type="region of interest" description="Disordered" evidence="1">
    <location>
        <begin position="1"/>
        <end position="20"/>
    </location>
</feature>
<sequence length="193" mass="22385">MNRSGPFLTGPREDAQKSQKKCKAFKDISKYFPKEEWDKLRYSEKITYVYMKRNYDTMTRLGLNAALPDFMCPERKAVKSQDQNSGDDSHRDQKKKQKKTQLTLFICDLHIKKMMPSKQAKKGNDAKEMPGTSGSEQAKGQHGQQGKERTSGKKTKKTSGKEKKKGKSVWAHRLRERKNFIIYEEISDPEEED</sequence>
<dbReference type="InterPro" id="IPR001909">
    <property type="entry name" value="KRAB"/>
</dbReference>
<accession>H0XZZ7</accession>
<reference evidence="4" key="1">
    <citation type="submission" date="2011-03" db="EMBL/GenBank/DDBJ databases">
        <title>Version 3 of the genome sequence of Otolemur garnettii (Bushbaby).</title>
        <authorList>
            <consortium name="The Broad Institute Genome Sequencing Platform"/>
            <person name="Di Palma F."/>
            <person name="Johnson J."/>
            <person name="Lander E.S."/>
            <person name="Lindblad-Toh K."/>
            <person name="Jaffe D.B."/>
            <person name="Gnerre S."/>
            <person name="MacCallum I."/>
            <person name="Przybylski D."/>
            <person name="Ribeiro F.J."/>
            <person name="Burton J.N."/>
            <person name="Walker B.J."/>
            <person name="Sharpe T."/>
            <person name="Hall G."/>
        </authorList>
    </citation>
    <scope>NUCLEOTIDE SEQUENCE [LARGE SCALE GENOMIC DNA]</scope>
</reference>
<dbReference type="HOGENOM" id="CLU_097196_0_0_1"/>
<feature type="compositionally biased region" description="Basic residues" evidence="1">
    <location>
        <begin position="152"/>
        <end position="176"/>
    </location>
</feature>
<keyword evidence="4" id="KW-1185">Reference proteome</keyword>
<dbReference type="PROSITE" id="PS50806">
    <property type="entry name" value="KRAB_RELATED"/>
    <property type="match status" value="1"/>
</dbReference>
<dbReference type="eggNOG" id="ENOG502RU1A">
    <property type="taxonomic scope" value="Eukaryota"/>
</dbReference>
<dbReference type="AlphaFoldDB" id="H0XZZ7"/>
<evidence type="ECO:0000313" key="3">
    <source>
        <dbReference type="Ensembl" id="ENSOGAP00000021690.1"/>
    </source>
</evidence>
<organism evidence="3 4">
    <name type="scientific">Otolemur garnettii</name>
    <name type="common">Small-eared galago</name>
    <name type="synonym">Garnett's greater bushbaby</name>
    <dbReference type="NCBI Taxonomy" id="30611"/>
    <lineage>
        <taxon>Eukaryota</taxon>
        <taxon>Metazoa</taxon>
        <taxon>Chordata</taxon>
        <taxon>Craniata</taxon>
        <taxon>Vertebrata</taxon>
        <taxon>Euteleostomi</taxon>
        <taxon>Mammalia</taxon>
        <taxon>Eutheria</taxon>
        <taxon>Euarchontoglires</taxon>
        <taxon>Primates</taxon>
        <taxon>Strepsirrhini</taxon>
        <taxon>Lorisiformes</taxon>
        <taxon>Galagidae</taxon>
        <taxon>Otolemur</taxon>
    </lineage>
</organism>
<reference evidence="3" key="3">
    <citation type="submission" date="2025-09" db="UniProtKB">
        <authorList>
            <consortium name="Ensembl"/>
        </authorList>
    </citation>
    <scope>IDENTIFICATION</scope>
</reference>
<feature type="region of interest" description="Disordered" evidence="1">
    <location>
        <begin position="77"/>
        <end position="99"/>
    </location>
</feature>
<dbReference type="EMBL" id="AAQR03154301">
    <property type="status" value="NOT_ANNOTATED_CDS"/>
    <property type="molecule type" value="Genomic_DNA"/>
</dbReference>
<dbReference type="Pfam" id="PF09514">
    <property type="entry name" value="SSXRD"/>
    <property type="match status" value="1"/>
</dbReference>
<dbReference type="InterPro" id="IPR036051">
    <property type="entry name" value="KRAB_dom_sf"/>
</dbReference>
<proteinExistence type="predicted"/>
<evidence type="ECO:0000256" key="1">
    <source>
        <dbReference type="SAM" id="MobiDB-lite"/>
    </source>
</evidence>
<dbReference type="SMART" id="SM00349">
    <property type="entry name" value="KRAB"/>
    <property type="match status" value="1"/>
</dbReference>
<protein>
    <recommendedName>
        <fullName evidence="2">KRAB-related domain-containing protein</fullName>
    </recommendedName>
</protein>
<dbReference type="EMBL" id="AAQR03154300">
    <property type="status" value="NOT_ANNOTATED_CDS"/>
    <property type="molecule type" value="Genomic_DNA"/>
</dbReference>
<dbReference type="Ensembl" id="ENSOGAT00000031840.1">
    <property type="protein sequence ID" value="ENSOGAP00000021690.1"/>
    <property type="gene ID" value="ENSOGAG00000034309.1"/>
</dbReference>
<dbReference type="STRING" id="30611.ENSOGAP00000021690"/>
<dbReference type="PANTHER" id="PTHR14112">
    <property type="entry name" value="SYNOVIAL SARCOMA, X MEMBER"/>
    <property type="match status" value="1"/>
</dbReference>
<dbReference type="InterPro" id="IPR019041">
    <property type="entry name" value="SSXRD_motif"/>
</dbReference>
<evidence type="ECO:0000259" key="2">
    <source>
        <dbReference type="PROSITE" id="PS50806"/>
    </source>
</evidence>
<dbReference type="GO" id="GO:0006355">
    <property type="term" value="P:regulation of DNA-templated transcription"/>
    <property type="evidence" value="ECO:0007669"/>
    <property type="project" value="InterPro"/>
</dbReference>
<dbReference type="GO" id="GO:0005634">
    <property type="term" value="C:nucleus"/>
    <property type="evidence" value="ECO:0007669"/>
    <property type="project" value="InterPro"/>
</dbReference>
<dbReference type="InParanoid" id="H0XZZ7"/>
<name>H0XZZ7_OTOGA</name>
<dbReference type="SUPFAM" id="SSF109640">
    <property type="entry name" value="KRAB domain (Kruppel-associated box)"/>
    <property type="match status" value="1"/>
</dbReference>
<dbReference type="PANTHER" id="PTHR14112:SF1">
    <property type="entry name" value="KRAB-RELATED DOMAIN-CONTAINING PROTEIN"/>
    <property type="match status" value="1"/>
</dbReference>
<dbReference type="Proteomes" id="UP000005225">
    <property type="component" value="Unassembled WGS sequence"/>
</dbReference>
<reference evidence="3" key="2">
    <citation type="submission" date="2025-08" db="UniProtKB">
        <authorList>
            <consortium name="Ensembl"/>
        </authorList>
    </citation>
    <scope>IDENTIFICATION</scope>
</reference>
<feature type="region of interest" description="Disordered" evidence="1">
    <location>
        <begin position="116"/>
        <end position="193"/>
    </location>
</feature>
<feature type="compositionally biased region" description="Polar residues" evidence="1">
    <location>
        <begin position="132"/>
        <end position="144"/>
    </location>
</feature>
<dbReference type="GeneTree" id="ENSGT00390000012484"/>
<evidence type="ECO:0000313" key="4">
    <source>
        <dbReference type="Proteomes" id="UP000005225"/>
    </source>
</evidence>
<dbReference type="InterPro" id="IPR003655">
    <property type="entry name" value="aKRAB"/>
</dbReference>